<dbReference type="EMBL" id="JAUSVP010000005">
    <property type="protein sequence ID" value="MDQ0447738.1"/>
    <property type="molecule type" value="Genomic_DNA"/>
</dbReference>
<feature type="region of interest" description="Disordered" evidence="1">
    <location>
        <begin position="127"/>
        <end position="147"/>
    </location>
</feature>
<name>A0ABU0HZG2_9HYPH</name>
<gene>
    <name evidence="3" type="ORF">QO012_002238</name>
</gene>
<dbReference type="Proteomes" id="UP001231124">
    <property type="component" value="Unassembled WGS sequence"/>
</dbReference>
<comment type="caution">
    <text evidence="3">The sequence shown here is derived from an EMBL/GenBank/DDBJ whole genome shotgun (WGS) entry which is preliminary data.</text>
</comment>
<reference evidence="3 4" key="1">
    <citation type="submission" date="2023-07" db="EMBL/GenBank/DDBJ databases">
        <title>Genomic Encyclopedia of Type Strains, Phase IV (KMG-IV): sequencing the most valuable type-strain genomes for metagenomic binning, comparative biology and taxonomic classification.</title>
        <authorList>
            <person name="Goeker M."/>
        </authorList>
    </citation>
    <scope>NUCLEOTIDE SEQUENCE [LARGE SCALE GENOMIC DNA]</scope>
    <source>
        <strain evidence="3 4">DSM 19013</strain>
    </source>
</reference>
<feature type="region of interest" description="Disordered" evidence="1">
    <location>
        <begin position="51"/>
        <end position="88"/>
    </location>
</feature>
<evidence type="ECO:0008006" key="5">
    <source>
        <dbReference type="Google" id="ProtNLM"/>
    </source>
</evidence>
<organism evidence="3 4">
    <name type="scientific">Methylobacterium aerolatum</name>
    <dbReference type="NCBI Taxonomy" id="418708"/>
    <lineage>
        <taxon>Bacteria</taxon>
        <taxon>Pseudomonadati</taxon>
        <taxon>Pseudomonadota</taxon>
        <taxon>Alphaproteobacteria</taxon>
        <taxon>Hyphomicrobiales</taxon>
        <taxon>Methylobacteriaceae</taxon>
        <taxon>Methylobacterium</taxon>
    </lineage>
</organism>
<sequence length="176" mass="18273">MTLKLIAVAGIGLLAGACSLNPLGTPTAYSSPPAANESSAAVAQTRSVSRTAGFGPVTPAPREVMPGDLIGPTAPPRKGAADPVASLKASAQARSHWATLRPGELTRPPLLESRLIQALAGIGRTDVQTGSVHASEPAPKKVVKRPRQDDLYDREAAMQRLIESGRFKTGMICEGC</sequence>
<proteinExistence type="predicted"/>
<feature type="chain" id="PRO_5045212190" description="Lipoprotein" evidence="2">
    <location>
        <begin position="21"/>
        <end position="176"/>
    </location>
</feature>
<keyword evidence="4" id="KW-1185">Reference proteome</keyword>
<protein>
    <recommendedName>
        <fullName evidence="5">Lipoprotein</fullName>
    </recommendedName>
</protein>
<evidence type="ECO:0000256" key="1">
    <source>
        <dbReference type="SAM" id="MobiDB-lite"/>
    </source>
</evidence>
<dbReference type="RefSeq" id="WP_238202920.1">
    <property type="nucleotide sequence ID" value="NZ_BPQE01000011.1"/>
</dbReference>
<feature type="signal peptide" evidence="2">
    <location>
        <begin position="1"/>
        <end position="20"/>
    </location>
</feature>
<dbReference type="PROSITE" id="PS51257">
    <property type="entry name" value="PROKAR_LIPOPROTEIN"/>
    <property type="match status" value="1"/>
</dbReference>
<evidence type="ECO:0000313" key="3">
    <source>
        <dbReference type="EMBL" id="MDQ0447738.1"/>
    </source>
</evidence>
<accession>A0ABU0HZG2</accession>
<evidence type="ECO:0000313" key="4">
    <source>
        <dbReference type="Proteomes" id="UP001231124"/>
    </source>
</evidence>
<keyword evidence="2" id="KW-0732">Signal</keyword>
<evidence type="ECO:0000256" key="2">
    <source>
        <dbReference type="SAM" id="SignalP"/>
    </source>
</evidence>